<dbReference type="Proteomes" id="UP000095008">
    <property type="component" value="Unassembled WGS sequence"/>
</dbReference>
<proteinExistence type="predicted"/>
<dbReference type="AlphaFoldDB" id="A0A1C2I1W8"/>
<dbReference type="Proteomes" id="UP000094893">
    <property type="component" value="Unassembled WGS sequence"/>
</dbReference>
<dbReference type="EMBL" id="LWRY01000067">
    <property type="protein sequence ID" value="OCX73720.1"/>
    <property type="molecule type" value="Genomic_DNA"/>
</dbReference>
<evidence type="ECO:0000313" key="2">
    <source>
        <dbReference type="EMBL" id="OCX74378.1"/>
    </source>
</evidence>
<evidence type="ECO:0000313" key="4">
    <source>
        <dbReference type="Proteomes" id="UP000095008"/>
    </source>
</evidence>
<sequence>MVISYFFKWLYFIIYRWNGKVFRGAHLYSQHADTEFNYESQHDHWHIFEDFFKVCMEIVQKRVIMVRVLIILMMTTSHIPNDRHVIHPD</sequence>
<dbReference type="EMBL" id="LWSA01000070">
    <property type="protein sequence ID" value="OCX74378.1"/>
    <property type="molecule type" value="Genomic_DNA"/>
</dbReference>
<keyword evidence="4" id="KW-1185">Reference proteome</keyword>
<accession>A0A1C2I1W8</accession>
<reference evidence="2 3" key="1">
    <citation type="journal article" date="2016" name="Int. J. Mol. Sci.">
        <title>Comparative genomics of the extreme acidophile Acidithiobacillus thiooxidans reveals intraspecific divergence and niche adaptation.</title>
        <authorList>
            <person name="Zhang X."/>
            <person name="Feng X."/>
            <person name="Tao J."/>
            <person name="Ma L."/>
            <person name="Xiao Y."/>
            <person name="Liang Y."/>
            <person name="Liu X."/>
            <person name="Yin H."/>
        </authorList>
    </citation>
    <scope>NUCLEOTIDE SEQUENCE [LARGE SCALE GENOMIC DNA]</scope>
    <source>
        <strain evidence="2 3">A02</strain>
        <strain evidence="1">DXS-W</strain>
    </source>
</reference>
<protein>
    <submittedName>
        <fullName evidence="2">Uncharacterized protein</fullName>
    </submittedName>
</protein>
<evidence type="ECO:0000313" key="3">
    <source>
        <dbReference type="Proteomes" id="UP000094893"/>
    </source>
</evidence>
<name>A0A1C2I1W8_ACITH</name>
<evidence type="ECO:0000313" key="1">
    <source>
        <dbReference type="EMBL" id="OCX73720.1"/>
    </source>
</evidence>
<gene>
    <name evidence="1" type="ORF">A6M23_07720</name>
    <name evidence="2" type="ORF">A6P07_05680</name>
</gene>
<comment type="caution">
    <text evidence="2">The sequence shown here is derived from an EMBL/GenBank/DDBJ whole genome shotgun (WGS) entry which is preliminary data.</text>
</comment>
<organism evidence="2 3">
    <name type="scientific">Acidithiobacillus thiooxidans</name>
    <name type="common">Thiobacillus thiooxidans</name>
    <dbReference type="NCBI Taxonomy" id="930"/>
    <lineage>
        <taxon>Bacteria</taxon>
        <taxon>Pseudomonadati</taxon>
        <taxon>Pseudomonadota</taxon>
        <taxon>Acidithiobacillia</taxon>
        <taxon>Acidithiobacillales</taxon>
        <taxon>Acidithiobacillaceae</taxon>
        <taxon>Acidithiobacillus</taxon>
    </lineage>
</organism>